<evidence type="ECO:0000256" key="1">
    <source>
        <dbReference type="ARBA" id="ARBA00022741"/>
    </source>
</evidence>
<dbReference type="EMBL" id="AGTP01124317">
    <property type="status" value="NOT_ANNOTATED_CDS"/>
    <property type="molecule type" value="Genomic_DNA"/>
</dbReference>
<dbReference type="PROSITE" id="PS51715">
    <property type="entry name" value="G_GB1_RHD3"/>
    <property type="match status" value="2"/>
</dbReference>
<dbReference type="EMBL" id="AGTP01124322">
    <property type="status" value="NOT_ANNOTATED_CDS"/>
    <property type="molecule type" value="Genomic_DNA"/>
</dbReference>
<feature type="domain" description="GB1/RHD3-type G" evidence="4">
    <location>
        <begin position="92"/>
        <end position="170"/>
    </location>
</feature>
<protein>
    <recommendedName>
        <fullName evidence="4">GB1/RHD3-type G domain-containing protein</fullName>
    </recommendedName>
</protein>
<dbReference type="InterPro" id="IPR015894">
    <property type="entry name" value="Guanylate-bd_N"/>
</dbReference>
<dbReference type="Proteomes" id="UP000005215">
    <property type="component" value="Unassembled WGS sequence"/>
</dbReference>
<dbReference type="AlphaFoldDB" id="A0A287DD91"/>
<dbReference type="PANTHER" id="PTHR10751">
    <property type="entry name" value="GUANYLATE BINDING PROTEIN"/>
    <property type="match status" value="1"/>
</dbReference>
<dbReference type="EMBL" id="AGTP01124319">
    <property type="status" value="NOT_ANNOTATED_CDS"/>
    <property type="molecule type" value="Genomic_DNA"/>
</dbReference>
<organism evidence="5 6">
    <name type="scientific">Ictidomys tridecemlineatus</name>
    <name type="common">Thirteen-lined ground squirrel</name>
    <name type="synonym">Spermophilus tridecemlineatus</name>
    <dbReference type="NCBI Taxonomy" id="43179"/>
    <lineage>
        <taxon>Eukaryota</taxon>
        <taxon>Metazoa</taxon>
        <taxon>Chordata</taxon>
        <taxon>Craniata</taxon>
        <taxon>Vertebrata</taxon>
        <taxon>Euteleostomi</taxon>
        <taxon>Mammalia</taxon>
        <taxon>Eutheria</taxon>
        <taxon>Euarchontoglires</taxon>
        <taxon>Glires</taxon>
        <taxon>Rodentia</taxon>
        <taxon>Sciuromorpha</taxon>
        <taxon>Sciuridae</taxon>
        <taxon>Xerinae</taxon>
        <taxon>Marmotini</taxon>
        <taxon>Ictidomys</taxon>
    </lineage>
</organism>
<evidence type="ECO:0000313" key="5">
    <source>
        <dbReference type="Ensembl" id="ENSSTOP00000031461.1"/>
    </source>
</evidence>
<dbReference type="Pfam" id="PF02263">
    <property type="entry name" value="GBP"/>
    <property type="match status" value="2"/>
</dbReference>
<dbReference type="Ensembl" id="ENSSTOT00000034544.1">
    <property type="protein sequence ID" value="ENSSTOP00000031461.1"/>
    <property type="gene ID" value="ENSSTOG00000015156.3"/>
</dbReference>
<dbReference type="InParanoid" id="A0A287DD91"/>
<dbReference type="InterPro" id="IPR027417">
    <property type="entry name" value="P-loop_NTPase"/>
</dbReference>
<dbReference type="STRING" id="43179.ENSSTOP00000031461"/>
<proteinExistence type="inferred from homology"/>
<keyword evidence="2" id="KW-0342">GTP-binding</keyword>
<dbReference type="EMBL" id="AGTP01124320">
    <property type="status" value="NOT_ANNOTATED_CDS"/>
    <property type="molecule type" value="Genomic_DNA"/>
</dbReference>
<evidence type="ECO:0000313" key="6">
    <source>
        <dbReference type="Proteomes" id="UP000005215"/>
    </source>
</evidence>
<reference evidence="6" key="1">
    <citation type="submission" date="2011-11" db="EMBL/GenBank/DDBJ databases">
        <title>The Draft Genome of Spermophilus tridecemlineatus.</title>
        <authorList>
            <consortium name="The Broad Institute Genome Assembly &amp; Analysis Group"/>
            <consortium name="Computational R&amp;D Group"/>
            <consortium name="and Sequencing Platform"/>
            <person name="Di Palma F."/>
            <person name="Alfoldi J."/>
            <person name="Johnson J."/>
            <person name="Berlin A."/>
            <person name="Gnerre S."/>
            <person name="Jaffe D."/>
            <person name="MacCallum I."/>
            <person name="Young S."/>
            <person name="Walker B.J."/>
            <person name="Lindblad-Toh K."/>
        </authorList>
    </citation>
    <scope>NUCLEOTIDE SEQUENCE [LARGE SCALE GENOMIC DNA]</scope>
</reference>
<keyword evidence="1" id="KW-0547">Nucleotide-binding</keyword>
<dbReference type="SUPFAM" id="SSF52540">
    <property type="entry name" value="P-loop containing nucleoside triphosphate hydrolases"/>
    <property type="match status" value="1"/>
</dbReference>
<dbReference type="Gene3D" id="3.40.50.300">
    <property type="entry name" value="P-loop containing nucleotide triphosphate hydrolases"/>
    <property type="match status" value="2"/>
</dbReference>
<dbReference type="GO" id="GO:0003924">
    <property type="term" value="F:GTPase activity"/>
    <property type="evidence" value="ECO:0007669"/>
    <property type="project" value="InterPro"/>
</dbReference>
<reference evidence="5" key="2">
    <citation type="submission" date="2025-08" db="UniProtKB">
        <authorList>
            <consortium name="Ensembl"/>
        </authorList>
    </citation>
    <scope>IDENTIFICATION</scope>
</reference>
<name>A0A287DD91_ICTTR</name>
<evidence type="ECO:0000259" key="4">
    <source>
        <dbReference type="PROSITE" id="PS51715"/>
    </source>
</evidence>
<sequence length="170" mass="18915">MASGLKMSAPICLVENNNEQLMVNQQALRILEKISQPVIVVAIVGLCRTGKSYLMNRLAGQNCSYVVLPFPCRLSFGLHRHLDVVCAPPHKGLGDVEKGDPKNDSWIFALAVLLSSTFVYNSMGTINQQALDQLHYVREVTELIRAKSSSDPDEIEDGTEFVSFFPDFVW</sequence>
<dbReference type="EMBL" id="AGTP01124321">
    <property type="status" value="NOT_ANNOTATED_CDS"/>
    <property type="molecule type" value="Genomic_DNA"/>
</dbReference>
<comment type="similarity">
    <text evidence="3">Belongs to the TRAFAC class dynamin-like GTPase superfamily. GB1/RHD3 GTPase family.</text>
</comment>
<evidence type="ECO:0000256" key="2">
    <source>
        <dbReference type="ARBA" id="ARBA00023134"/>
    </source>
</evidence>
<evidence type="ECO:0000256" key="3">
    <source>
        <dbReference type="PROSITE-ProRule" id="PRU01052"/>
    </source>
</evidence>
<dbReference type="GeneTree" id="ENSGT00940000154265"/>
<dbReference type="EMBL" id="AGTP01124318">
    <property type="status" value="NOT_ANNOTATED_CDS"/>
    <property type="molecule type" value="Genomic_DNA"/>
</dbReference>
<reference evidence="5" key="3">
    <citation type="submission" date="2025-09" db="UniProtKB">
        <authorList>
            <consortium name="Ensembl"/>
        </authorList>
    </citation>
    <scope>IDENTIFICATION</scope>
</reference>
<keyword evidence="6" id="KW-1185">Reference proteome</keyword>
<dbReference type="InterPro" id="IPR030386">
    <property type="entry name" value="G_GB1_RHD3_dom"/>
</dbReference>
<feature type="domain" description="GB1/RHD3-type G" evidence="4">
    <location>
        <begin position="35"/>
        <end position="71"/>
    </location>
</feature>
<accession>A0A287DD91</accession>
<dbReference type="GO" id="GO:0005525">
    <property type="term" value="F:GTP binding"/>
    <property type="evidence" value="ECO:0007669"/>
    <property type="project" value="UniProtKB-KW"/>
</dbReference>